<feature type="domain" description="NmrA-like" evidence="3">
    <location>
        <begin position="6"/>
        <end position="231"/>
    </location>
</feature>
<dbReference type="SUPFAM" id="SSF51735">
    <property type="entry name" value="NAD(P)-binding Rossmann-fold domains"/>
    <property type="match status" value="1"/>
</dbReference>
<evidence type="ECO:0000256" key="2">
    <source>
        <dbReference type="ARBA" id="ARBA00023002"/>
    </source>
</evidence>
<dbReference type="InterPro" id="IPR008030">
    <property type="entry name" value="NmrA-like"/>
</dbReference>
<keyword evidence="2" id="KW-0560">Oxidoreductase</keyword>
<reference evidence="4 5" key="1">
    <citation type="submission" date="2023-11" db="EMBL/GenBank/DDBJ databases">
        <title>An acidophilic fungus is an integral part of prey digestion in a carnivorous sundew plant.</title>
        <authorList>
            <person name="Tsai I.J."/>
        </authorList>
    </citation>
    <scope>NUCLEOTIDE SEQUENCE [LARGE SCALE GENOMIC DNA]</scope>
    <source>
        <strain evidence="4">169a</strain>
    </source>
</reference>
<keyword evidence="5" id="KW-1185">Reference proteome</keyword>
<organism evidence="4 5">
    <name type="scientific">Acrodontium crateriforme</name>
    <dbReference type="NCBI Taxonomy" id="150365"/>
    <lineage>
        <taxon>Eukaryota</taxon>
        <taxon>Fungi</taxon>
        <taxon>Dikarya</taxon>
        <taxon>Ascomycota</taxon>
        <taxon>Pezizomycotina</taxon>
        <taxon>Dothideomycetes</taxon>
        <taxon>Dothideomycetidae</taxon>
        <taxon>Mycosphaerellales</taxon>
        <taxon>Teratosphaeriaceae</taxon>
        <taxon>Acrodontium</taxon>
    </lineage>
</organism>
<dbReference type="Gene3D" id="3.40.50.720">
    <property type="entry name" value="NAD(P)-binding Rossmann-like Domain"/>
    <property type="match status" value="1"/>
</dbReference>
<dbReference type="InterPro" id="IPR045312">
    <property type="entry name" value="PCBER-like"/>
</dbReference>
<dbReference type="PANTHER" id="PTHR47706">
    <property type="entry name" value="NMRA-LIKE FAMILY PROTEIN"/>
    <property type="match status" value="1"/>
</dbReference>
<gene>
    <name evidence="4" type="ORF">R9X50_00022500</name>
</gene>
<protein>
    <recommendedName>
        <fullName evidence="3">NmrA-like domain-containing protein</fullName>
    </recommendedName>
</protein>
<dbReference type="GO" id="GO:0016491">
    <property type="term" value="F:oxidoreductase activity"/>
    <property type="evidence" value="ECO:0007669"/>
    <property type="project" value="UniProtKB-KW"/>
</dbReference>
<proteinExistence type="predicted"/>
<dbReference type="EMBL" id="CP138580">
    <property type="protein sequence ID" value="WPG97450.1"/>
    <property type="molecule type" value="Genomic_DNA"/>
</dbReference>
<accession>A0AAQ3R6N0</accession>
<dbReference type="AlphaFoldDB" id="A0AAQ3R6N0"/>
<dbReference type="InterPro" id="IPR036291">
    <property type="entry name" value="NAD(P)-bd_dom_sf"/>
</dbReference>
<dbReference type="Proteomes" id="UP001303373">
    <property type="component" value="Chromosome 1"/>
</dbReference>
<dbReference type="PANTHER" id="PTHR47706:SF9">
    <property type="entry name" value="NMRA-LIKE DOMAIN-CONTAINING PROTEIN-RELATED"/>
    <property type="match status" value="1"/>
</dbReference>
<sequence length="304" mass="33563">MSEEIQRVAFLGADGNLGPALLRALVANNFYVTVLKRQSSKSADSYPSAVQVVRVEDGFSVESLVPVLQGQDAVIVSLRGGQESADLQIRLADAAAKAGVKRFIPADFGSVDSSSPMTQRLVPLYVRKTQVREHCQRLAREYASFSWTSLVCGHFFDWSLEFIHVFVKERRADILDNGDTKFSISTLARIAEATVKILQKPGETKDQMLYVQSFCVTQKEVIAAFEKATGGEKWKIGQYDSKTFEVQEKAKADAGDKEAIEELVWLLGTIDANWTKNEGFAMDLLGLKDEDLDTAVKKVVASAQ</sequence>
<evidence type="ECO:0000313" key="4">
    <source>
        <dbReference type="EMBL" id="WPG97450.1"/>
    </source>
</evidence>
<name>A0AAQ3R6N0_9PEZI</name>
<dbReference type="CDD" id="cd05259">
    <property type="entry name" value="PCBER_SDR_a"/>
    <property type="match status" value="1"/>
</dbReference>
<dbReference type="Pfam" id="PF05368">
    <property type="entry name" value="NmrA"/>
    <property type="match status" value="1"/>
</dbReference>
<evidence type="ECO:0000259" key="3">
    <source>
        <dbReference type="Pfam" id="PF05368"/>
    </source>
</evidence>
<evidence type="ECO:0000256" key="1">
    <source>
        <dbReference type="ARBA" id="ARBA00022857"/>
    </source>
</evidence>
<evidence type="ECO:0000313" key="5">
    <source>
        <dbReference type="Proteomes" id="UP001303373"/>
    </source>
</evidence>
<dbReference type="InterPro" id="IPR051609">
    <property type="entry name" value="NmrA/Isoflavone_reductase-like"/>
</dbReference>
<keyword evidence="1" id="KW-0521">NADP</keyword>